<evidence type="ECO:0000256" key="2">
    <source>
        <dbReference type="ARBA" id="ARBA00006171"/>
    </source>
</evidence>
<keyword evidence="6" id="KW-0378">Hydrolase</keyword>
<dbReference type="NCBIfam" id="TIGR01509">
    <property type="entry name" value="HAD-SF-IA-v3"/>
    <property type="match status" value="1"/>
</dbReference>
<dbReference type="EMBL" id="MWWQ01000006">
    <property type="protein sequence ID" value="OZG51869.1"/>
    <property type="molecule type" value="Genomic_DNA"/>
</dbReference>
<dbReference type="Gene3D" id="1.10.150.240">
    <property type="entry name" value="Putative phosphatase, domain 2"/>
    <property type="match status" value="1"/>
</dbReference>
<evidence type="ECO:0000313" key="6">
    <source>
        <dbReference type="EMBL" id="OZG51869.1"/>
    </source>
</evidence>
<dbReference type="Pfam" id="PF00702">
    <property type="entry name" value="Hydrolase"/>
    <property type="match status" value="1"/>
</dbReference>
<dbReference type="GO" id="GO:0046872">
    <property type="term" value="F:metal ion binding"/>
    <property type="evidence" value="ECO:0007669"/>
    <property type="project" value="UniProtKB-KW"/>
</dbReference>
<dbReference type="GO" id="GO:0016787">
    <property type="term" value="F:hydrolase activity"/>
    <property type="evidence" value="ECO:0007669"/>
    <property type="project" value="UniProtKB-KW"/>
</dbReference>
<dbReference type="Gene3D" id="3.40.50.1000">
    <property type="entry name" value="HAD superfamily/HAD-like"/>
    <property type="match status" value="1"/>
</dbReference>
<dbReference type="InterPro" id="IPR006439">
    <property type="entry name" value="HAD-SF_hydro_IA"/>
</dbReference>
<evidence type="ECO:0000313" key="7">
    <source>
        <dbReference type="Proteomes" id="UP000216454"/>
    </source>
</evidence>
<dbReference type="InterPro" id="IPR023198">
    <property type="entry name" value="PGP-like_dom2"/>
</dbReference>
<dbReference type="SUPFAM" id="SSF56784">
    <property type="entry name" value="HAD-like"/>
    <property type="match status" value="1"/>
</dbReference>
<keyword evidence="5" id="KW-0119">Carbohydrate metabolism</keyword>
<dbReference type="SFLD" id="SFLDG01129">
    <property type="entry name" value="C1.5:_HAD__Beta-PGM__Phosphata"/>
    <property type="match status" value="1"/>
</dbReference>
<comment type="similarity">
    <text evidence="2">Belongs to the HAD-like hydrolase superfamily. CbbY/CbbZ/Gph/YieH family.</text>
</comment>
<accession>A0A261EYC3</accession>
<gene>
    <name evidence="6" type="ORF">PSSU_0652</name>
</gene>
<keyword evidence="7" id="KW-1185">Reference proteome</keyword>
<evidence type="ECO:0000256" key="1">
    <source>
        <dbReference type="ARBA" id="ARBA00001946"/>
    </source>
</evidence>
<dbReference type="InterPro" id="IPR051600">
    <property type="entry name" value="Beta-PGM-like"/>
</dbReference>
<dbReference type="AlphaFoldDB" id="A0A261EYC3"/>
<sequence length="270" mass="29647">MEWRPHGKRMNADRPILFVRVGIMKRVNSNETLTFAQTDLESEEGTRLPAAVFWDMDGTLIDSEPYWADGERYVIEKHGGQWNDDVPLRARGQSTPRLLEILKEYISEPVDTEVLRCEIIGYVIGREKETPCWTTGSLELLRKLAAAGIPNVIVSASPRAMVRNMVEQAPEGAFVGYVCGEDGLAAKPDPAPYLRAAEIVNANPQDCLVFEDSKVGLESGGASGATVVAITGFTPEGVVFDGPQVTNIKDYTGLELDDLANFMELGSIER</sequence>
<dbReference type="InterPro" id="IPR036412">
    <property type="entry name" value="HAD-like_sf"/>
</dbReference>
<dbReference type="PANTHER" id="PTHR46193">
    <property type="entry name" value="6-PHOSPHOGLUCONATE PHOSPHATASE"/>
    <property type="match status" value="1"/>
</dbReference>
<comment type="cofactor">
    <cofactor evidence="1">
        <name>Mg(2+)</name>
        <dbReference type="ChEBI" id="CHEBI:18420"/>
    </cofactor>
</comment>
<organism evidence="6 7">
    <name type="scientific">Pseudoscardovia suis</name>
    <dbReference type="NCBI Taxonomy" id="987063"/>
    <lineage>
        <taxon>Bacteria</taxon>
        <taxon>Bacillati</taxon>
        <taxon>Actinomycetota</taxon>
        <taxon>Actinomycetes</taxon>
        <taxon>Bifidobacteriales</taxon>
        <taxon>Bifidobacteriaceae</taxon>
        <taxon>Pseudoscardovia</taxon>
    </lineage>
</organism>
<dbReference type="SFLD" id="SFLDS00003">
    <property type="entry name" value="Haloacid_Dehalogenase"/>
    <property type="match status" value="1"/>
</dbReference>
<dbReference type="InterPro" id="IPR023214">
    <property type="entry name" value="HAD_sf"/>
</dbReference>
<reference evidence="6 7" key="1">
    <citation type="journal article" date="2017" name="BMC Genomics">
        <title>Comparative genomic and phylogenomic analyses of the Bifidobacteriaceae family.</title>
        <authorList>
            <person name="Lugli G.A."/>
            <person name="Milani C."/>
            <person name="Turroni F."/>
            <person name="Duranti S."/>
            <person name="Mancabelli L."/>
            <person name="Mangifesta M."/>
            <person name="Ferrario C."/>
            <person name="Modesto M."/>
            <person name="Mattarelli P."/>
            <person name="Jiri K."/>
            <person name="van Sinderen D."/>
            <person name="Ventura M."/>
        </authorList>
    </citation>
    <scope>NUCLEOTIDE SEQUENCE [LARGE SCALE GENOMIC DNA]</scope>
    <source>
        <strain evidence="6 7">DSM 24744</strain>
    </source>
</reference>
<comment type="caution">
    <text evidence="6">The sequence shown here is derived from an EMBL/GenBank/DDBJ whole genome shotgun (WGS) entry which is preliminary data.</text>
</comment>
<dbReference type="Proteomes" id="UP000216454">
    <property type="component" value="Unassembled WGS sequence"/>
</dbReference>
<dbReference type="CDD" id="cd07505">
    <property type="entry name" value="HAD_BPGM-like"/>
    <property type="match status" value="1"/>
</dbReference>
<evidence type="ECO:0000256" key="5">
    <source>
        <dbReference type="ARBA" id="ARBA00023277"/>
    </source>
</evidence>
<proteinExistence type="inferred from homology"/>
<name>A0A261EYC3_9BIFI</name>
<evidence type="ECO:0000256" key="4">
    <source>
        <dbReference type="ARBA" id="ARBA00022842"/>
    </source>
</evidence>
<dbReference type="PANTHER" id="PTHR46193:SF18">
    <property type="entry name" value="HEXITOL PHOSPHATASE B"/>
    <property type="match status" value="1"/>
</dbReference>
<evidence type="ECO:0000256" key="3">
    <source>
        <dbReference type="ARBA" id="ARBA00022723"/>
    </source>
</evidence>
<keyword evidence="3" id="KW-0479">Metal-binding</keyword>
<protein>
    <submittedName>
        <fullName evidence="6">Haloacid dehalogenase-like hydrolase (HAD superfamily)</fullName>
    </submittedName>
</protein>
<keyword evidence="4" id="KW-0460">Magnesium</keyword>